<evidence type="ECO:0000256" key="1">
    <source>
        <dbReference type="SAM" id="MobiDB-lite"/>
    </source>
</evidence>
<comment type="caution">
    <text evidence="2">The sequence shown here is derived from an EMBL/GenBank/DDBJ whole genome shotgun (WGS) entry which is preliminary data.</text>
</comment>
<organism evidence="2 3">
    <name type="scientific">Ruthenibacterium lactatiformans</name>
    <dbReference type="NCBI Taxonomy" id="1550024"/>
    <lineage>
        <taxon>Bacteria</taxon>
        <taxon>Bacillati</taxon>
        <taxon>Bacillota</taxon>
        <taxon>Clostridia</taxon>
        <taxon>Eubacteriales</taxon>
        <taxon>Oscillospiraceae</taxon>
        <taxon>Ruthenibacterium</taxon>
    </lineage>
</organism>
<evidence type="ECO:0000313" key="3">
    <source>
        <dbReference type="Proteomes" id="UP000032483"/>
    </source>
</evidence>
<protein>
    <submittedName>
        <fullName evidence="2">Uncharacterized protein</fullName>
    </submittedName>
</protein>
<keyword evidence="3" id="KW-1185">Reference proteome</keyword>
<evidence type="ECO:0000313" key="2">
    <source>
        <dbReference type="EMBL" id="KJF38961.1"/>
    </source>
</evidence>
<dbReference type="Proteomes" id="UP000032483">
    <property type="component" value="Unassembled WGS sequence"/>
</dbReference>
<reference evidence="2" key="1">
    <citation type="submission" date="2015-02" db="EMBL/GenBank/DDBJ databases">
        <title>A novel member of the family Ruminococcaceae isolated from human feces.</title>
        <authorList>
            <person name="Shkoporov A.N."/>
            <person name="Chaplin A.V."/>
            <person name="Motuzova O.V."/>
            <person name="Kafarskaia L.I."/>
            <person name="Khokhlova E.V."/>
            <person name="Efimov B.A."/>
        </authorList>
    </citation>
    <scope>NUCLEOTIDE SEQUENCE [LARGE SCALE GENOMIC DNA]</scope>
    <source>
        <strain evidence="2">585-1</strain>
    </source>
</reference>
<feature type="compositionally biased region" description="Basic and acidic residues" evidence="1">
    <location>
        <begin position="84"/>
        <end position="102"/>
    </location>
</feature>
<sequence>MLVTAARRYLPRGCYSLLRSTKEIVIIKRGESGYYQTGIHAKNKAEGMKIVDEYNQKLGVSKAQAAAMEAGSMFGWNIPAADPRSYDQDGKLLRSERNEHER</sequence>
<dbReference type="EMBL" id="JXXK01000027">
    <property type="protein sequence ID" value="KJF38961.1"/>
    <property type="molecule type" value="Genomic_DNA"/>
</dbReference>
<accession>A0A0D8IXE8</accession>
<proteinExistence type="predicted"/>
<dbReference type="PATRIC" id="fig|1550024.3.peg.3470"/>
<name>A0A0D8IXE8_9FIRM</name>
<gene>
    <name evidence="2" type="ORF">TQ39_15225</name>
</gene>
<feature type="region of interest" description="Disordered" evidence="1">
    <location>
        <begin position="79"/>
        <end position="102"/>
    </location>
</feature>
<dbReference type="AlphaFoldDB" id="A0A0D8IXE8"/>